<dbReference type="RefSeq" id="XP_022715725.1">
    <property type="nucleotide sequence ID" value="XM_022859990.1"/>
</dbReference>
<keyword evidence="2" id="KW-1185">Reference proteome</keyword>
<dbReference type="GeneID" id="111274943"/>
<evidence type="ECO:0000313" key="3">
    <source>
        <dbReference type="RefSeq" id="XP_022715725.1"/>
    </source>
</evidence>
<dbReference type="PANTHER" id="PTHR36896:SF2">
    <property type="entry name" value="OS01G0729500 PROTEIN"/>
    <property type="match status" value="1"/>
</dbReference>
<name>A0A6P5WHY0_DURZI</name>
<accession>A0A6P5WHY0</accession>
<dbReference type="PANTHER" id="PTHR36896">
    <property type="entry name" value="OS01G0729500 PROTEIN"/>
    <property type="match status" value="1"/>
</dbReference>
<evidence type="ECO:0000313" key="2">
    <source>
        <dbReference type="Proteomes" id="UP000515121"/>
    </source>
</evidence>
<gene>
    <name evidence="3" type="primary">LOC111274943</name>
</gene>
<proteinExistence type="predicted"/>
<keyword evidence="1" id="KW-0732">Signal</keyword>
<evidence type="ECO:0000256" key="1">
    <source>
        <dbReference type="SAM" id="SignalP"/>
    </source>
</evidence>
<dbReference type="Proteomes" id="UP000515121">
    <property type="component" value="Unplaced"/>
</dbReference>
<feature type="signal peptide" evidence="1">
    <location>
        <begin position="1"/>
        <end position="28"/>
    </location>
</feature>
<organism evidence="2 3">
    <name type="scientific">Durio zibethinus</name>
    <name type="common">Durian</name>
    <dbReference type="NCBI Taxonomy" id="66656"/>
    <lineage>
        <taxon>Eukaryota</taxon>
        <taxon>Viridiplantae</taxon>
        <taxon>Streptophyta</taxon>
        <taxon>Embryophyta</taxon>
        <taxon>Tracheophyta</taxon>
        <taxon>Spermatophyta</taxon>
        <taxon>Magnoliopsida</taxon>
        <taxon>eudicotyledons</taxon>
        <taxon>Gunneridae</taxon>
        <taxon>Pentapetalae</taxon>
        <taxon>rosids</taxon>
        <taxon>malvids</taxon>
        <taxon>Malvales</taxon>
        <taxon>Malvaceae</taxon>
        <taxon>Helicteroideae</taxon>
        <taxon>Durio</taxon>
    </lineage>
</organism>
<reference evidence="3" key="1">
    <citation type="submission" date="2025-08" db="UniProtKB">
        <authorList>
            <consortium name="RefSeq"/>
        </authorList>
    </citation>
    <scope>IDENTIFICATION</scope>
    <source>
        <tissue evidence="3">Fruit stalk</tissue>
    </source>
</reference>
<sequence>MESTGSKLFTFFPILFLLLSTLSQPSSSSSPADSIIDKDSSVSWYRTLLAVQRNNKNQIPNCVEMVSRSQCLQNPKCRWCHSEALDDMCFSRAEAWRLPQQMIPLQLPA</sequence>
<feature type="chain" id="PRO_5027962171" evidence="1">
    <location>
        <begin position="29"/>
        <end position="109"/>
    </location>
</feature>
<dbReference type="AlphaFoldDB" id="A0A6P5WHY0"/>
<dbReference type="OrthoDB" id="884905at2759"/>
<dbReference type="KEGG" id="dzi:111274943"/>
<protein>
    <submittedName>
        <fullName evidence="3">Uncharacterized protein LOC111274943</fullName>
    </submittedName>
</protein>